<keyword evidence="9" id="KW-1185">Reference proteome</keyword>
<dbReference type="RefSeq" id="WP_068802408.1">
    <property type="nucleotide sequence ID" value="NZ_CP014671.1"/>
</dbReference>
<dbReference type="KEGG" id="gbi:PG2T_00910"/>
<keyword evidence="3" id="KW-0479">Metal-binding</keyword>
<dbReference type="Pfam" id="PF00848">
    <property type="entry name" value="Ring_hydroxyl_A"/>
    <property type="match status" value="1"/>
</dbReference>
<evidence type="ECO:0000256" key="2">
    <source>
        <dbReference type="ARBA" id="ARBA00022714"/>
    </source>
</evidence>
<evidence type="ECO:0000313" key="8">
    <source>
        <dbReference type="EMBL" id="ANX02894.1"/>
    </source>
</evidence>
<dbReference type="GO" id="GO:0005506">
    <property type="term" value="F:iron ion binding"/>
    <property type="evidence" value="ECO:0007669"/>
    <property type="project" value="InterPro"/>
</dbReference>
<proteinExistence type="inferred from homology"/>
<dbReference type="PROSITE" id="PS51296">
    <property type="entry name" value="RIESKE"/>
    <property type="match status" value="1"/>
</dbReference>
<dbReference type="InterPro" id="IPR036922">
    <property type="entry name" value="Rieske_2Fe-2S_sf"/>
</dbReference>
<dbReference type="InParanoid" id="A0A1B1YQ38"/>
<dbReference type="PANTHER" id="PTHR43756">
    <property type="entry name" value="CHOLINE MONOOXYGENASE, CHLOROPLASTIC"/>
    <property type="match status" value="1"/>
</dbReference>
<keyword evidence="4" id="KW-0560">Oxidoreductase</keyword>
<evidence type="ECO:0000313" key="9">
    <source>
        <dbReference type="Proteomes" id="UP000092952"/>
    </source>
</evidence>
<name>A0A1B1YQ38_9GAMM</name>
<dbReference type="OrthoDB" id="9794779at2"/>
<accession>A0A1B1YQ38</accession>
<comment type="similarity">
    <text evidence="1">Belongs to the bacterial ring-hydroxylating dioxygenase alpha subunit family.</text>
</comment>
<evidence type="ECO:0000256" key="6">
    <source>
        <dbReference type="ARBA" id="ARBA00023014"/>
    </source>
</evidence>
<protein>
    <submittedName>
        <fullName evidence="8">Ring-hydroxylating dioxygenase</fullName>
    </submittedName>
</protein>
<dbReference type="InterPro" id="IPR015879">
    <property type="entry name" value="Ring_hydroxy_dOase_asu_C_dom"/>
</dbReference>
<dbReference type="Gene3D" id="3.90.380.10">
    <property type="entry name" value="Naphthalene 1,2-dioxygenase Alpha Subunit, Chain A, domain 1"/>
    <property type="match status" value="1"/>
</dbReference>
<evidence type="ECO:0000256" key="3">
    <source>
        <dbReference type="ARBA" id="ARBA00022723"/>
    </source>
</evidence>
<dbReference type="Pfam" id="PF00355">
    <property type="entry name" value="Rieske"/>
    <property type="match status" value="1"/>
</dbReference>
<gene>
    <name evidence="8" type="ORF">PG2T_00910</name>
</gene>
<dbReference type="AlphaFoldDB" id="A0A1B1YQ38"/>
<dbReference type="STRING" id="1810504.PG2T_00910"/>
<dbReference type="InterPro" id="IPR017941">
    <property type="entry name" value="Rieske_2Fe-2S"/>
</dbReference>
<dbReference type="GO" id="GO:0051537">
    <property type="term" value="F:2 iron, 2 sulfur cluster binding"/>
    <property type="evidence" value="ECO:0007669"/>
    <property type="project" value="UniProtKB-KW"/>
</dbReference>
<dbReference type="Proteomes" id="UP000092952">
    <property type="component" value="Chromosome"/>
</dbReference>
<dbReference type="PRINTS" id="PR00090">
    <property type="entry name" value="RNGDIOXGNASE"/>
</dbReference>
<evidence type="ECO:0000259" key="7">
    <source>
        <dbReference type="PROSITE" id="PS51296"/>
    </source>
</evidence>
<reference evidence="9" key="1">
    <citation type="submission" date="2016-03" db="EMBL/GenBank/DDBJ databases">
        <title>Complete genome sequence of Solimmundus cernigliae, representing a novel lineage of polycyclic aromatic hydrocarbon degraders within the Gammaproteobacteria.</title>
        <authorList>
            <person name="Singleton D.R."/>
            <person name="Dickey A.N."/>
            <person name="Scholl E.H."/>
            <person name="Wright F.A."/>
            <person name="Aitken M.D."/>
        </authorList>
    </citation>
    <scope>NUCLEOTIDE SEQUENCE [LARGE SCALE GENOMIC DNA]</scope>
    <source>
        <strain evidence="9">TR3.2</strain>
    </source>
</reference>
<dbReference type="InterPro" id="IPR001663">
    <property type="entry name" value="Rng_hydr_dOase-A"/>
</dbReference>
<organism evidence="8 9">
    <name type="scientific">Immundisolibacter cernigliae</name>
    <dbReference type="NCBI Taxonomy" id="1810504"/>
    <lineage>
        <taxon>Bacteria</taxon>
        <taxon>Pseudomonadati</taxon>
        <taxon>Pseudomonadota</taxon>
        <taxon>Gammaproteobacteria</taxon>
        <taxon>Immundisolibacterales</taxon>
        <taxon>Immundisolibacteraceae</taxon>
        <taxon>Immundisolibacter</taxon>
    </lineage>
</organism>
<keyword evidence="5" id="KW-0408">Iron</keyword>
<dbReference type="SUPFAM" id="SSF55961">
    <property type="entry name" value="Bet v1-like"/>
    <property type="match status" value="1"/>
</dbReference>
<keyword evidence="2" id="KW-0001">2Fe-2S</keyword>
<evidence type="ECO:0000256" key="1">
    <source>
        <dbReference type="ARBA" id="ARBA00008751"/>
    </source>
</evidence>
<dbReference type="EMBL" id="CP014671">
    <property type="protein sequence ID" value="ANX02894.1"/>
    <property type="molecule type" value="Genomic_DNA"/>
</dbReference>
<evidence type="ECO:0000256" key="5">
    <source>
        <dbReference type="ARBA" id="ARBA00023004"/>
    </source>
</evidence>
<dbReference type="Gene3D" id="2.102.10.10">
    <property type="entry name" value="Rieske [2Fe-2S] iron-sulphur domain"/>
    <property type="match status" value="1"/>
</dbReference>
<feature type="domain" description="Rieske" evidence="7">
    <location>
        <begin position="39"/>
        <end position="124"/>
    </location>
</feature>
<sequence>MSQSHYRPDMSRPEANHAELYRDPAIFDEEMDKIFHATWVYVGHDSEVPNPGDYKTSFIGRVPVVMSRDMAGKIHVFANRCTHRGSTLCAREFGHAESFTCPYHAWTFRLDGSLEAVGLPRGYNEGELDYAGLGLPVAPRVGSYRGFVFASLNDDVRDFDTHIEPARKYIDYYCDLSPTGEITVGRTGIYKHRYRGNWKAQLEGSVEGYHVWHNHRTAIDIMSRFLPIMKQYQNLPMKAYDLGFGHNVVENYTLTDAQVHERWPAEFIDMLVNAHGRERAMNALRHRFNVVLFPNMAILEYHVRVIRPLAADLTEVRQYHTSMVGLPAEMNLRRVREHEFFYGPGGAGGPDDLATFDRIQQGMEAHTAPWVLFNRGLKSEETTPEGQRFGHHTQETPQRAPYYEYRRLMEGKAPAPSRIRLAAAG</sequence>
<evidence type="ECO:0000256" key="4">
    <source>
        <dbReference type="ARBA" id="ARBA00023002"/>
    </source>
</evidence>
<dbReference type="GO" id="GO:0051213">
    <property type="term" value="F:dioxygenase activity"/>
    <property type="evidence" value="ECO:0007669"/>
    <property type="project" value="UniProtKB-KW"/>
</dbReference>
<dbReference type="PANTHER" id="PTHR43756:SF1">
    <property type="entry name" value="3-PHENYLPROPIONATE_CINNAMIC ACID DIOXYGENASE SUBUNIT ALPHA"/>
    <property type="match status" value="1"/>
</dbReference>
<keyword evidence="8" id="KW-0223">Dioxygenase</keyword>
<keyword evidence="6" id="KW-0411">Iron-sulfur</keyword>
<dbReference type="SUPFAM" id="SSF50022">
    <property type="entry name" value="ISP domain"/>
    <property type="match status" value="1"/>
</dbReference>